<dbReference type="PANTHER" id="PTHR22550">
    <property type="entry name" value="SPORE GERMINATION PROTEIN"/>
    <property type="match status" value="1"/>
</dbReference>
<dbReference type="STRING" id="79883.GCA_001636495_02646"/>
<feature type="transmembrane region" description="Helical" evidence="6">
    <location>
        <begin position="381"/>
        <end position="400"/>
    </location>
</feature>
<gene>
    <name evidence="7" type="ORF">FZC76_19125</name>
</gene>
<dbReference type="Proteomes" id="UP000322524">
    <property type="component" value="Unassembled WGS sequence"/>
</dbReference>
<organism evidence="7 8">
    <name type="scientific">Sutcliffiella horikoshii</name>
    <dbReference type="NCBI Taxonomy" id="79883"/>
    <lineage>
        <taxon>Bacteria</taxon>
        <taxon>Bacillati</taxon>
        <taxon>Bacillota</taxon>
        <taxon>Bacilli</taxon>
        <taxon>Bacillales</taxon>
        <taxon>Bacillaceae</taxon>
        <taxon>Sutcliffiella</taxon>
    </lineage>
</organism>
<evidence type="ECO:0000313" key="7">
    <source>
        <dbReference type="EMBL" id="TYS63604.1"/>
    </source>
</evidence>
<feature type="transmembrane region" description="Helical" evidence="6">
    <location>
        <begin position="314"/>
        <end position="336"/>
    </location>
</feature>
<evidence type="ECO:0000256" key="5">
    <source>
        <dbReference type="SAM" id="MobiDB-lite"/>
    </source>
</evidence>
<evidence type="ECO:0000256" key="1">
    <source>
        <dbReference type="ARBA" id="ARBA00004141"/>
    </source>
</evidence>
<reference evidence="7 8" key="1">
    <citation type="submission" date="2019-08" db="EMBL/GenBank/DDBJ databases">
        <title>Bacillus genomes from the desert of Cuatro Cienegas, Coahuila.</title>
        <authorList>
            <person name="Olmedo-Alvarez G."/>
        </authorList>
    </citation>
    <scope>NUCLEOTIDE SEQUENCE [LARGE SCALE GENOMIC DNA]</scope>
    <source>
        <strain evidence="7 8">CH28_1T</strain>
    </source>
</reference>
<dbReference type="PANTHER" id="PTHR22550:SF5">
    <property type="entry name" value="LEUCINE ZIPPER PROTEIN 4"/>
    <property type="match status" value="1"/>
</dbReference>
<dbReference type="RefSeq" id="WP_148989776.1">
    <property type="nucleotide sequence ID" value="NZ_VTEV01000009.1"/>
</dbReference>
<dbReference type="InterPro" id="IPR004995">
    <property type="entry name" value="Spore_Ger"/>
</dbReference>
<proteinExistence type="inferred from homology"/>
<evidence type="ECO:0000256" key="4">
    <source>
        <dbReference type="PIRNR" id="PIRNR005690"/>
    </source>
</evidence>
<feature type="compositionally biased region" description="Polar residues" evidence="5">
    <location>
        <begin position="516"/>
        <end position="530"/>
    </location>
</feature>
<protein>
    <submittedName>
        <fullName evidence="7">Spore germination protein</fullName>
    </submittedName>
</protein>
<feature type="region of interest" description="Disordered" evidence="5">
    <location>
        <begin position="9"/>
        <end position="33"/>
    </location>
</feature>
<comment type="similarity">
    <text evidence="2 4">Belongs to the GerABKA family.</text>
</comment>
<evidence type="ECO:0000313" key="8">
    <source>
        <dbReference type="Proteomes" id="UP000322524"/>
    </source>
</evidence>
<dbReference type="Pfam" id="PF03323">
    <property type="entry name" value="GerA"/>
    <property type="match status" value="1"/>
</dbReference>
<evidence type="ECO:0000256" key="6">
    <source>
        <dbReference type="SAM" id="Phobius"/>
    </source>
</evidence>
<comment type="caution">
    <text evidence="7">The sequence shown here is derived from an EMBL/GenBank/DDBJ whole genome shotgun (WGS) entry which is preliminary data.</text>
</comment>
<name>A0A5D4SMR8_9BACI</name>
<keyword evidence="3 4" id="KW-0472">Membrane</keyword>
<keyword evidence="6" id="KW-0812">Transmembrane</keyword>
<dbReference type="OrthoDB" id="9772630at2"/>
<feature type="transmembrane region" description="Helical" evidence="6">
    <location>
        <begin position="440"/>
        <end position="464"/>
    </location>
</feature>
<comment type="subcellular location">
    <subcellularLocation>
        <location evidence="4">Cell membrane</location>
    </subcellularLocation>
    <subcellularLocation>
        <location evidence="1">Membrane</location>
        <topology evidence="1">Multi-pass membrane protein</topology>
    </subcellularLocation>
</comment>
<feature type="transmembrane region" description="Helical" evidence="6">
    <location>
        <begin position="406"/>
        <end position="428"/>
    </location>
</feature>
<feature type="region of interest" description="Disordered" evidence="5">
    <location>
        <begin position="504"/>
        <end position="530"/>
    </location>
</feature>
<dbReference type="PIRSF" id="PIRSF005690">
    <property type="entry name" value="GerBA"/>
    <property type="match status" value="1"/>
</dbReference>
<dbReference type="GO" id="GO:0009847">
    <property type="term" value="P:spore germination"/>
    <property type="evidence" value="ECO:0007669"/>
    <property type="project" value="UniProtKB-UniRule"/>
</dbReference>
<evidence type="ECO:0000256" key="3">
    <source>
        <dbReference type="ARBA" id="ARBA00023136"/>
    </source>
</evidence>
<dbReference type="AlphaFoldDB" id="A0A5D4SMR8"/>
<evidence type="ECO:0000256" key="2">
    <source>
        <dbReference type="ARBA" id="ARBA00005278"/>
    </source>
</evidence>
<dbReference type="InterPro" id="IPR050768">
    <property type="entry name" value="UPF0353/GerABKA_families"/>
</dbReference>
<keyword evidence="6" id="KW-1133">Transmembrane helix</keyword>
<sequence length="530" mass="59289">MGKLKQFLLGEGGNISSTDKELYSPEETSEPLQKSLEENDKIIQKEFSLSIDFHYSTLIVGKRDAIVYFFDTLIAKDRLTEEIFEPLVTAEGSDSVLQSGDLEEFRKEYFASVPYKFAENYHQIFWKLLNGYAVIVIDGMEQALCINLGSIEKRSVTEPSTQTIIRGPKDSFTETINTNISLIRRRIRNPNLCFEQYRVGQDTKTAVVIGYIKNITNDELVQEVKSRMEKVNVVGLFDSGNIEEYLTDKTLTPFPLTYNTERPDNIAANLIEGKVAVLVDGSPFALSVPTVFTDFFISTEDYYQPFFMASFIRLIRYVSFMLSLLLPSLYVAISTYHHELIPTSLLISVQAQREGVPFPAVIEILLMELTFEVLREAGVRMPRAVGQTVSIVGALVIGQAAVEAGLVSSVLIIIVALTAIASFVSPIYNFSIATRILRFVYILMGALIGLYGVLLLVVIMVIHLTGLRSYGVPYLAPVAPLLLEDQKDVFVRMPVWDNITRPSYLKPKHTKKTSDKGSNSGPSQDKGNFS</sequence>
<accession>A0A5D4SMR8</accession>
<dbReference type="EMBL" id="VTEV01000009">
    <property type="protein sequence ID" value="TYS63604.1"/>
    <property type="molecule type" value="Genomic_DNA"/>
</dbReference>
<dbReference type="GO" id="GO:0005886">
    <property type="term" value="C:plasma membrane"/>
    <property type="evidence" value="ECO:0007669"/>
    <property type="project" value="UniProtKB-SubCell"/>
</dbReference>